<dbReference type="AlphaFoldDB" id="A0A9D1P9P3"/>
<proteinExistence type="predicted"/>
<keyword evidence="1" id="KW-0812">Transmembrane</keyword>
<reference evidence="3" key="1">
    <citation type="submission" date="2020-10" db="EMBL/GenBank/DDBJ databases">
        <authorList>
            <person name="Gilroy R."/>
        </authorList>
    </citation>
    <scope>NUCLEOTIDE SEQUENCE</scope>
    <source>
        <strain evidence="3">CHK183-6373</strain>
    </source>
</reference>
<dbReference type="EMBL" id="DVOT01000197">
    <property type="protein sequence ID" value="HIV28475.1"/>
    <property type="molecule type" value="Genomic_DNA"/>
</dbReference>
<evidence type="ECO:0000313" key="4">
    <source>
        <dbReference type="Proteomes" id="UP000886884"/>
    </source>
</evidence>
<reference evidence="3" key="2">
    <citation type="journal article" date="2021" name="PeerJ">
        <title>Extensive microbial diversity within the chicken gut microbiome revealed by metagenomics and culture.</title>
        <authorList>
            <person name="Gilroy R."/>
            <person name="Ravi A."/>
            <person name="Getino M."/>
            <person name="Pursley I."/>
            <person name="Horton D.L."/>
            <person name="Alikhan N.F."/>
            <person name="Baker D."/>
            <person name="Gharbi K."/>
            <person name="Hall N."/>
            <person name="Watson M."/>
            <person name="Adriaenssens E.M."/>
            <person name="Foster-Nyarko E."/>
            <person name="Jarju S."/>
            <person name="Secka A."/>
            <person name="Antonio M."/>
            <person name="Oren A."/>
            <person name="Chaudhuri R.R."/>
            <person name="La Ragione R."/>
            <person name="Hildebrand F."/>
            <person name="Pallen M.J."/>
        </authorList>
    </citation>
    <scope>NUCLEOTIDE SEQUENCE</scope>
    <source>
        <strain evidence="3">CHK183-6373</strain>
    </source>
</reference>
<dbReference type="GO" id="GO:0016301">
    <property type="term" value="F:kinase activity"/>
    <property type="evidence" value="ECO:0007669"/>
    <property type="project" value="UniProtKB-KW"/>
</dbReference>
<keyword evidence="3" id="KW-0418">Kinase</keyword>
<feature type="transmembrane region" description="Helical" evidence="1">
    <location>
        <begin position="32"/>
        <end position="50"/>
    </location>
</feature>
<dbReference type="Proteomes" id="UP000886884">
    <property type="component" value="Unassembled WGS sequence"/>
</dbReference>
<protein>
    <submittedName>
        <fullName evidence="3">Sensor histidine kinase</fullName>
    </submittedName>
</protein>
<feature type="transmembrane region" description="Helical" evidence="1">
    <location>
        <begin position="89"/>
        <end position="109"/>
    </location>
</feature>
<keyword evidence="1" id="KW-0472">Membrane</keyword>
<keyword evidence="1" id="KW-1133">Transmembrane helix</keyword>
<dbReference type="CDD" id="cd16935">
    <property type="entry name" value="HATPase_AgrC-ComD-like"/>
    <property type="match status" value="1"/>
</dbReference>
<organism evidence="3 4">
    <name type="scientific">Candidatus Ornithocaccomicrobium faecavium</name>
    <dbReference type="NCBI Taxonomy" id="2840890"/>
    <lineage>
        <taxon>Bacteria</taxon>
        <taxon>Bacillati</taxon>
        <taxon>Bacillota</taxon>
        <taxon>Clostridia</taxon>
        <taxon>Candidatus Ornithocaccomicrobium</taxon>
    </lineage>
</organism>
<feature type="transmembrane region" description="Helical" evidence="1">
    <location>
        <begin position="6"/>
        <end position="25"/>
    </location>
</feature>
<feature type="domain" description="Sensor histidine kinase NatK-like C-terminal" evidence="2">
    <location>
        <begin position="303"/>
        <end position="400"/>
    </location>
</feature>
<keyword evidence="3" id="KW-0808">Transferase</keyword>
<name>A0A9D1P9P3_9FIRM</name>
<feature type="transmembrane region" description="Helical" evidence="1">
    <location>
        <begin position="56"/>
        <end position="77"/>
    </location>
</feature>
<evidence type="ECO:0000313" key="3">
    <source>
        <dbReference type="EMBL" id="HIV28475.1"/>
    </source>
</evidence>
<dbReference type="Pfam" id="PF14501">
    <property type="entry name" value="HATPase_c_5"/>
    <property type="match status" value="1"/>
</dbReference>
<evidence type="ECO:0000259" key="2">
    <source>
        <dbReference type="Pfam" id="PF14501"/>
    </source>
</evidence>
<accession>A0A9D1P9P3</accession>
<sequence>MGTFLWAAVGSITAFAAVGALVIMLTGWPENALLVPGLLLFFWLYCRLTEVEPLPAVFIFLLAAAVMGFCAVITDVLMAQVEVANPGTVPTLIAAGLQLALGMLTAALMWPLMASRVGWLVEHFMQASVWRIVWVLPLAHMLLFIAMMPEDYHTILVNRVQPLGAIILVFLLGLMAFLIELFYRIARSITDSAALREENHFLAAQASQYALLSGYIRETRRLRHDFRQHLRVLSGLAAKGDAAALTAYLKEVGGEEHEEIRFVFANPSLNALAGYYDALARERGVALDWRVSLPEELNIPDAELCVLLGNLVENALDGALTLPEGKRGAKVICRMSGDLLCVIVENGYDGQVRRKKDGFASTKHSGESYGLESARATVARHHGFLTVDAEEDIFRVSLLMNLSANAEGG</sequence>
<comment type="caution">
    <text evidence="3">The sequence shown here is derived from an EMBL/GenBank/DDBJ whole genome shotgun (WGS) entry which is preliminary data.</text>
</comment>
<feature type="transmembrane region" description="Helical" evidence="1">
    <location>
        <begin position="129"/>
        <end position="148"/>
    </location>
</feature>
<dbReference type="SUPFAM" id="SSF55874">
    <property type="entry name" value="ATPase domain of HSP90 chaperone/DNA topoisomerase II/histidine kinase"/>
    <property type="match status" value="1"/>
</dbReference>
<dbReference type="InterPro" id="IPR032834">
    <property type="entry name" value="NatK-like_C"/>
</dbReference>
<evidence type="ECO:0000256" key="1">
    <source>
        <dbReference type="SAM" id="Phobius"/>
    </source>
</evidence>
<gene>
    <name evidence="3" type="ORF">IAA64_10915</name>
</gene>
<dbReference type="Gene3D" id="3.30.565.10">
    <property type="entry name" value="Histidine kinase-like ATPase, C-terminal domain"/>
    <property type="match status" value="1"/>
</dbReference>
<dbReference type="InterPro" id="IPR036890">
    <property type="entry name" value="HATPase_C_sf"/>
</dbReference>
<feature type="transmembrane region" description="Helical" evidence="1">
    <location>
        <begin position="160"/>
        <end position="183"/>
    </location>
</feature>